<evidence type="ECO:0000259" key="8">
    <source>
        <dbReference type="Pfam" id="PF20684"/>
    </source>
</evidence>
<dbReference type="GO" id="GO:0016020">
    <property type="term" value="C:membrane"/>
    <property type="evidence" value="ECO:0007669"/>
    <property type="project" value="UniProtKB-SubCell"/>
</dbReference>
<dbReference type="InterPro" id="IPR052337">
    <property type="entry name" value="SAT4-like"/>
</dbReference>
<evidence type="ECO:0000313" key="10">
    <source>
        <dbReference type="EnsemblFungi" id="EJT73103"/>
    </source>
</evidence>
<keyword evidence="4 7" id="KW-0472">Membrane</keyword>
<evidence type="ECO:0000313" key="11">
    <source>
        <dbReference type="Proteomes" id="UP000006039"/>
    </source>
</evidence>
<comment type="similarity">
    <text evidence="5">Belongs to the SAT4 family.</text>
</comment>
<organism evidence="9">
    <name type="scientific">Gaeumannomyces tritici (strain R3-111a-1)</name>
    <name type="common">Wheat and barley take-all root rot fungus</name>
    <name type="synonym">Gaeumannomyces graminis var. tritici</name>
    <dbReference type="NCBI Taxonomy" id="644352"/>
    <lineage>
        <taxon>Eukaryota</taxon>
        <taxon>Fungi</taxon>
        <taxon>Dikarya</taxon>
        <taxon>Ascomycota</taxon>
        <taxon>Pezizomycotina</taxon>
        <taxon>Sordariomycetes</taxon>
        <taxon>Sordariomycetidae</taxon>
        <taxon>Magnaporthales</taxon>
        <taxon>Magnaporthaceae</taxon>
        <taxon>Gaeumannomyces</taxon>
    </lineage>
</organism>
<dbReference type="eggNOG" id="ENOG502RSJA">
    <property type="taxonomic scope" value="Eukaryota"/>
</dbReference>
<sequence length="459" mass="49685">MNNFVIENWTLLGIGLSVIALRLYARISAVGITKLQADDYLMVAAAVVYSGESYLAYSVGAFWRGLANNGMTDEQRAALVPESEEWWLRINGSKTQIAGWSTYTLLLWLLKASMCAFYLRLTAGLAHFKIRVQVGFGLILATWLVVFLSIMLGCMPFEKNWQIFPDPGNLCQPAISNINVLVTVVLNVLTDMYLLSIPLPMLWQASLKPAKKAGLMVLFGLGLFVTFAGILRCVLIITDPINGAQQAGSWAVRETFVAVVTSNIPMIFSVVRRFTGPIFSTIRSITGSGASRGPKGGSHGMLPGSNSNDVQLNNRAPLPERRGPRSVNPLPTANESEESIYNRARREAEAAAELPLPRQSTPEDMQYDQPSRGSTSANSSIACGVLPAGRIRKDTEVTVHISEDDRANTRGGGRGDRGSFGSLRSDFDQFDSRVDGPGVVRSKSGLGGGRGLNSPVGRG</sequence>
<dbReference type="EnsemblFungi" id="EJT73103">
    <property type="protein sequence ID" value="EJT73103"/>
    <property type="gene ID" value="GGTG_09953"/>
</dbReference>
<keyword evidence="2 7" id="KW-0812">Transmembrane</keyword>
<evidence type="ECO:0000313" key="9">
    <source>
        <dbReference type="EMBL" id="EJT73103.1"/>
    </source>
</evidence>
<feature type="compositionally biased region" description="Polar residues" evidence="6">
    <location>
        <begin position="304"/>
        <end position="314"/>
    </location>
</feature>
<dbReference type="VEuPathDB" id="FungiDB:GGTG_09953"/>
<feature type="transmembrane region" description="Helical" evidence="7">
    <location>
        <begin position="133"/>
        <end position="158"/>
    </location>
</feature>
<keyword evidence="11" id="KW-1185">Reference proteome</keyword>
<proteinExistence type="inferred from homology"/>
<keyword evidence="3 7" id="KW-1133">Transmembrane helix</keyword>
<feature type="region of interest" description="Disordered" evidence="6">
    <location>
        <begin position="289"/>
        <end position="380"/>
    </location>
</feature>
<evidence type="ECO:0000256" key="7">
    <source>
        <dbReference type="SAM" id="Phobius"/>
    </source>
</evidence>
<dbReference type="RefSeq" id="XP_009226077.1">
    <property type="nucleotide sequence ID" value="XM_009227813.1"/>
</dbReference>
<accession>J3P8W9</accession>
<feature type="region of interest" description="Disordered" evidence="6">
    <location>
        <begin position="404"/>
        <end position="459"/>
    </location>
</feature>
<gene>
    <name evidence="10" type="primary">20350411</name>
    <name evidence="9" type="ORF">GGTG_09953</name>
</gene>
<reference evidence="10" key="4">
    <citation type="journal article" date="2015" name="G3 (Bethesda)">
        <title>Genome sequences of three phytopathogenic species of the Magnaporthaceae family of fungi.</title>
        <authorList>
            <person name="Okagaki L.H."/>
            <person name="Nunes C.C."/>
            <person name="Sailsbery J."/>
            <person name="Clay B."/>
            <person name="Brown D."/>
            <person name="John T."/>
            <person name="Oh Y."/>
            <person name="Young N."/>
            <person name="Fitzgerald M."/>
            <person name="Haas B.J."/>
            <person name="Zeng Q."/>
            <person name="Young S."/>
            <person name="Adiconis X."/>
            <person name="Fan L."/>
            <person name="Levin J.Z."/>
            <person name="Mitchell T.K."/>
            <person name="Okubara P.A."/>
            <person name="Farman M.L."/>
            <person name="Kohn L.M."/>
            <person name="Birren B."/>
            <person name="Ma L.-J."/>
            <person name="Dean R.A."/>
        </authorList>
    </citation>
    <scope>NUCLEOTIDE SEQUENCE</scope>
    <source>
        <strain evidence="10">R3-111a-1</strain>
    </source>
</reference>
<feature type="compositionally biased region" description="Basic and acidic residues" evidence="6">
    <location>
        <begin position="425"/>
        <end position="434"/>
    </location>
</feature>
<evidence type="ECO:0000256" key="2">
    <source>
        <dbReference type="ARBA" id="ARBA00022692"/>
    </source>
</evidence>
<dbReference type="AlphaFoldDB" id="J3P8W9"/>
<feature type="transmembrane region" description="Helical" evidence="7">
    <location>
        <begin position="37"/>
        <end position="57"/>
    </location>
</feature>
<feature type="compositionally biased region" description="Basic and acidic residues" evidence="6">
    <location>
        <begin position="404"/>
        <end position="417"/>
    </location>
</feature>
<evidence type="ECO:0000256" key="4">
    <source>
        <dbReference type="ARBA" id="ARBA00023136"/>
    </source>
</evidence>
<dbReference type="PANTHER" id="PTHR33048">
    <property type="entry name" value="PTH11-LIKE INTEGRAL MEMBRANE PROTEIN (AFU_ORTHOLOGUE AFUA_5G11245)"/>
    <property type="match status" value="1"/>
</dbReference>
<feature type="domain" description="Rhodopsin" evidence="8">
    <location>
        <begin position="21"/>
        <end position="272"/>
    </location>
</feature>
<protein>
    <recommendedName>
        <fullName evidence="8">Rhodopsin domain-containing protein</fullName>
    </recommendedName>
</protein>
<feature type="transmembrane region" description="Helical" evidence="7">
    <location>
        <begin position="6"/>
        <end position="25"/>
    </location>
</feature>
<evidence type="ECO:0000256" key="3">
    <source>
        <dbReference type="ARBA" id="ARBA00022989"/>
    </source>
</evidence>
<comment type="subcellular location">
    <subcellularLocation>
        <location evidence="1">Membrane</location>
        <topology evidence="1">Multi-pass membrane protein</topology>
    </subcellularLocation>
</comment>
<feature type="transmembrane region" description="Helical" evidence="7">
    <location>
        <begin position="215"/>
        <end position="238"/>
    </location>
</feature>
<dbReference type="InterPro" id="IPR049326">
    <property type="entry name" value="Rhodopsin_dom_fungi"/>
</dbReference>
<feature type="compositionally biased region" description="Polar residues" evidence="6">
    <location>
        <begin position="358"/>
        <end position="380"/>
    </location>
</feature>
<reference evidence="9" key="3">
    <citation type="submission" date="2010-09" db="EMBL/GenBank/DDBJ databases">
        <title>Annotation of Gaeumannomyces graminis var. tritici R3-111a-1.</title>
        <authorList>
            <consortium name="The Broad Institute Genome Sequencing Platform"/>
            <person name="Ma L.-J."/>
            <person name="Dead R."/>
            <person name="Young S.K."/>
            <person name="Zeng Q."/>
            <person name="Gargeya S."/>
            <person name="Fitzgerald M."/>
            <person name="Haas B."/>
            <person name="Abouelleil A."/>
            <person name="Alvarado L."/>
            <person name="Arachchi H.M."/>
            <person name="Berlin A."/>
            <person name="Brown A."/>
            <person name="Chapman S.B."/>
            <person name="Chen Z."/>
            <person name="Dunbar C."/>
            <person name="Freedman E."/>
            <person name="Gearin G."/>
            <person name="Gellesch M."/>
            <person name="Goldberg J."/>
            <person name="Griggs A."/>
            <person name="Gujja S."/>
            <person name="Heiman D."/>
            <person name="Howarth C."/>
            <person name="Larson L."/>
            <person name="Lui A."/>
            <person name="MacDonald P.J.P."/>
            <person name="Mehta T."/>
            <person name="Montmayeur A."/>
            <person name="Murphy C."/>
            <person name="Neiman D."/>
            <person name="Pearson M."/>
            <person name="Priest M."/>
            <person name="Roberts A."/>
            <person name="Saif S."/>
            <person name="Shea T."/>
            <person name="Shenoy N."/>
            <person name="Sisk P."/>
            <person name="Stolte C."/>
            <person name="Sykes S."/>
            <person name="Yandava C."/>
            <person name="Wortman J."/>
            <person name="Nusbaum C."/>
            <person name="Birren B."/>
        </authorList>
    </citation>
    <scope>NUCLEOTIDE SEQUENCE</scope>
    <source>
        <strain evidence="9">R3-111a-1</strain>
    </source>
</reference>
<evidence type="ECO:0000256" key="1">
    <source>
        <dbReference type="ARBA" id="ARBA00004141"/>
    </source>
</evidence>
<dbReference type="PANTHER" id="PTHR33048:SF2">
    <property type="entry name" value="SRPK"/>
    <property type="match status" value="1"/>
</dbReference>
<feature type="transmembrane region" description="Helical" evidence="7">
    <location>
        <begin position="97"/>
        <end position="121"/>
    </location>
</feature>
<dbReference type="EMBL" id="GL385399">
    <property type="protein sequence ID" value="EJT73103.1"/>
    <property type="molecule type" value="Genomic_DNA"/>
</dbReference>
<dbReference type="Proteomes" id="UP000006039">
    <property type="component" value="Unassembled WGS sequence"/>
</dbReference>
<feature type="transmembrane region" description="Helical" evidence="7">
    <location>
        <begin position="178"/>
        <end position="203"/>
    </location>
</feature>
<dbReference type="Pfam" id="PF20684">
    <property type="entry name" value="Fung_rhodopsin"/>
    <property type="match status" value="1"/>
</dbReference>
<reference evidence="11" key="1">
    <citation type="submission" date="2010-07" db="EMBL/GenBank/DDBJ databases">
        <title>The genome sequence of Gaeumannomyces graminis var. tritici strain R3-111a-1.</title>
        <authorList>
            <consortium name="The Broad Institute Genome Sequencing Platform"/>
            <person name="Ma L.-J."/>
            <person name="Dead R."/>
            <person name="Young S."/>
            <person name="Zeng Q."/>
            <person name="Koehrsen M."/>
            <person name="Alvarado L."/>
            <person name="Berlin A."/>
            <person name="Chapman S.B."/>
            <person name="Chen Z."/>
            <person name="Freedman E."/>
            <person name="Gellesch M."/>
            <person name="Goldberg J."/>
            <person name="Griggs A."/>
            <person name="Gujja S."/>
            <person name="Heilman E.R."/>
            <person name="Heiman D."/>
            <person name="Hepburn T."/>
            <person name="Howarth C."/>
            <person name="Jen D."/>
            <person name="Larson L."/>
            <person name="Mehta T."/>
            <person name="Neiman D."/>
            <person name="Pearson M."/>
            <person name="Roberts A."/>
            <person name="Saif S."/>
            <person name="Shea T."/>
            <person name="Shenoy N."/>
            <person name="Sisk P."/>
            <person name="Stolte C."/>
            <person name="Sykes S."/>
            <person name="Walk T."/>
            <person name="White J."/>
            <person name="Yandava C."/>
            <person name="Haas B."/>
            <person name="Nusbaum C."/>
            <person name="Birren B."/>
        </authorList>
    </citation>
    <scope>NUCLEOTIDE SEQUENCE [LARGE SCALE GENOMIC DNA]</scope>
    <source>
        <strain evidence="11">R3-111a-1</strain>
    </source>
</reference>
<dbReference type="GeneID" id="20350411"/>
<reference evidence="10" key="5">
    <citation type="submission" date="2018-04" db="UniProtKB">
        <authorList>
            <consortium name="EnsemblFungi"/>
        </authorList>
    </citation>
    <scope>IDENTIFICATION</scope>
    <source>
        <strain evidence="10">R3-111a-1</strain>
    </source>
</reference>
<dbReference type="STRING" id="644352.J3P8W9"/>
<name>J3P8W9_GAET3</name>
<reference evidence="9" key="2">
    <citation type="submission" date="2010-07" db="EMBL/GenBank/DDBJ databases">
        <authorList>
            <consortium name="The Broad Institute Genome Sequencing Platform"/>
            <consortium name="Broad Institute Genome Sequencing Center for Infectious Disease"/>
            <person name="Ma L.-J."/>
            <person name="Dead R."/>
            <person name="Young S."/>
            <person name="Zeng Q."/>
            <person name="Koehrsen M."/>
            <person name="Alvarado L."/>
            <person name="Berlin A."/>
            <person name="Chapman S.B."/>
            <person name="Chen Z."/>
            <person name="Freedman E."/>
            <person name="Gellesch M."/>
            <person name="Goldberg J."/>
            <person name="Griggs A."/>
            <person name="Gujja S."/>
            <person name="Heilman E.R."/>
            <person name="Heiman D."/>
            <person name="Hepburn T."/>
            <person name="Howarth C."/>
            <person name="Jen D."/>
            <person name="Larson L."/>
            <person name="Mehta T."/>
            <person name="Neiman D."/>
            <person name="Pearson M."/>
            <person name="Roberts A."/>
            <person name="Saif S."/>
            <person name="Shea T."/>
            <person name="Shenoy N."/>
            <person name="Sisk P."/>
            <person name="Stolte C."/>
            <person name="Sykes S."/>
            <person name="Walk T."/>
            <person name="White J."/>
            <person name="Yandava C."/>
            <person name="Haas B."/>
            <person name="Nusbaum C."/>
            <person name="Birren B."/>
        </authorList>
    </citation>
    <scope>NUCLEOTIDE SEQUENCE</scope>
    <source>
        <strain evidence="9">R3-111a-1</strain>
    </source>
</reference>
<evidence type="ECO:0000256" key="5">
    <source>
        <dbReference type="ARBA" id="ARBA00038359"/>
    </source>
</evidence>
<evidence type="ECO:0000256" key="6">
    <source>
        <dbReference type="SAM" id="MobiDB-lite"/>
    </source>
</evidence>
<dbReference type="OrthoDB" id="2988756at2759"/>
<dbReference type="HOGENOM" id="CLU_019101_0_1_1"/>
<feature type="transmembrane region" description="Helical" evidence="7">
    <location>
        <begin position="250"/>
        <end position="271"/>
    </location>
</feature>